<gene>
    <name evidence="3" type="ORF">GA0061074_10530</name>
</gene>
<feature type="domain" description="DAHP synthetase I/KDSA" evidence="2">
    <location>
        <begin position="81"/>
        <end position="320"/>
    </location>
</feature>
<accession>A0A1C4ADS2</accession>
<dbReference type="PANTHER" id="PTHR43018:SF2">
    <property type="entry name" value="PHOSPHO-2-DEHYDRO-3-DEOXYHEPTONATE ALDOLASE"/>
    <property type="match status" value="1"/>
</dbReference>
<dbReference type="AlphaFoldDB" id="A0A1C4ADS2"/>
<keyword evidence="1" id="KW-0808">Transferase</keyword>
<dbReference type="Gene3D" id="3.20.20.70">
    <property type="entry name" value="Aldolase class I"/>
    <property type="match status" value="1"/>
</dbReference>
<dbReference type="InterPro" id="IPR006218">
    <property type="entry name" value="DAHP1/KDSA"/>
</dbReference>
<dbReference type="PANTHER" id="PTHR43018">
    <property type="entry name" value="PHOSPHO-2-DEHYDRO-3-DEOXYHEPTONATE ALDOLASE"/>
    <property type="match status" value="1"/>
</dbReference>
<dbReference type="Proteomes" id="UP000199268">
    <property type="component" value="Unassembled WGS sequence"/>
</dbReference>
<proteinExistence type="predicted"/>
<reference evidence="4" key="1">
    <citation type="submission" date="2016-08" db="EMBL/GenBank/DDBJ databases">
        <authorList>
            <person name="Varghese N."/>
            <person name="Submissions Spin"/>
        </authorList>
    </citation>
    <scope>NUCLEOTIDE SEQUENCE [LARGE SCALE GENOMIC DNA]</scope>
    <source>
        <strain evidence="4">R-53094</strain>
    </source>
</reference>
<dbReference type="RefSeq" id="WP_092462303.1">
    <property type="nucleotide sequence ID" value="NZ_BJEE01000005.1"/>
</dbReference>
<sequence>MIIIMKDALTAKMVLAEAQNRQLPHVYRFENRVGFAEIKNINELSFINQADIVETIADHPAAMQVSRTFHPDDTIIQTPHSKIGGENFNLIAGPDAIESAEHVLAMGQAAKDAGATILRGGSYKPRTNPYSFQGLGEQGLQWHRAAADALGMDMMTEIMSPTDVDLVGKYTDIFQVGTRNMQNFALLKAVGKQSKPVLLKRGMSATVDEWLSAAEYIASEGNCQIILMERGIRSFDQKYLRNTMDVSVIPVLRELTHLPVLADPSHAAGVTEHVTPTGLAAVAAGAQGLMIEIHDQPDKAWVDGKQALTPEQMVNLFTKAQTIHDIVK</sequence>
<dbReference type="NCBIfam" id="NF006421">
    <property type="entry name" value="PRK08673.1"/>
    <property type="match status" value="1"/>
</dbReference>
<dbReference type="InterPro" id="IPR006268">
    <property type="entry name" value="DAHP_syn_2"/>
</dbReference>
<dbReference type="GO" id="GO:0016740">
    <property type="term" value="F:transferase activity"/>
    <property type="evidence" value="ECO:0007669"/>
    <property type="project" value="UniProtKB-KW"/>
</dbReference>
<evidence type="ECO:0000256" key="1">
    <source>
        <dbReference type="ARBA" id="ARBA00022679"/>
    </source>
</evidence>
<dbReference type="OrthoDB" id="9780456at2"/>
<dbReference type="STRING" id="1505725.GA0061074_10530"/>
<evidence type="ECO:0000259" key="2">
    <source>
        <dbReference type="Pfam" id="PF00793"/>
    </source>
</evidence>
<protein>
    <submittedName>
        <fullName evidence="3">3-deoxy-D-arabinoheptulosonate-7-phosphate synthase</fullName>
    </submittedName>
</protein>
<dbReference type="InterPro" id="IPR013785">
    <property type="entry name" value="Aldolase_TIM"/>
</dbReference>
<dbReference type="Pfam" id="PF00793">
    <property type="entry name" value="DAHP_synth_1"/>
    <property type="match status" value="1"/>
</dbReference>
<dbReference type="GO" id="GO:0016832">
    <property type="term" value="F:aldehyde-lyase activity"/>
    <property type="evidence" value="ECO:0007669"/>
    <property type="project" value="InterPro"/>
</dbReference>
<dbReference type="InterPro" id="IPR052899">
    <property type="entry name" value="Class-I_DAHP_synthase"/>
</dbReference>
<dbReference type="NCBIfam" id="NF009239">
    <property type="entry name" value="PRK12595.1"/>
    <property type="match status" value="1"/>
</dbReference>
<name>A0A1C4ADS2_9LACO</name>
<dbReference type="EMBL" id="FMAO01000005">
    <property type="protein sequence ID" value="SCB92720.1"/>
    <property type="molecule type" value="Genomic_DNA"/>
</dbReference>
<evidence type="ECO:0000313" key="4">
    <source>
        <dbReference type="Proteomes" id="UP000199268"/>
    </source>
</evidence>
<dbReference type="SUPFAM" id="SSF51569">
    <property type="entry name" value="Aldolase"/>
    <property type="match status" value="1"/>
</dbReference>
<keyword evidence="4" id="KW-1185">Reference proteome</keyword>
<dbReference type="GO" id="GO:0009073">
    <property type="term" value="P:aromatic amino acid family biosynthetic process"/>
    <property type="evidence" value="ECO:0007669"/>
    <property type="project" value="InterPro"/>
</dbReference>
<organism evidence="3 4">
    <name type="scientific">Weissella bombi</name>
    <dbReference type="NCBI Taxonomy" id="1505725"/>
    <lineage>
        <taxon>Bacteria</taxon>
        <taxon>Bacillati</taxon>
        <taxon>Bacillota</taxon>
        <taxon>Bacilli</taxon>
        <taxon>Lactobacillales</taxon>
        <taxon>Lactobacillaceae</taxon>
        <taxon>Weissella</taxon>
    </lineage>
</organism>
<dbReference type="NCBIfam" id="TIGR01361">
    <property type="entry name" value="DAHP_synth_Bsub"/>
    <property type="match status" value="1"/>
</dbReference>
<evidence type="ECO:0000313" key="3">
    <source>
        <dbReference type="EMBL" id="SCB92720.1"/>
    </source>
</evidence>